<dbReference type="AlphaFoldDB" id="A0A133UNN2"/>
<dbReference type="Pfam" id="PF01408">
    <property type="entry name" value="GFO_IDH_MocA"/>
    <property type="match status" value="1"/>
</dbReference>
<name>A0A133UNN2_9EURY</name>
<comment type="caution">
    <text evidence="3">The sequence shown here is derived from an EMBL/GenBank/DDBJ whole genome shotgun (WGS) entry which is preliminary data.</text>
</comment>
<dbReference type="InterPro" id="IPR036291">
    <property type="entry name" value="NAD(P)-bd_dom_sf"/>
</dbReference>
<keyword evidence="4" id="KW-1185">Reference proteome</keyword>
<dbReference type="PANTHER" id="PTHR43377">
    <property type="entry name" value="BILIVERDIN REDUCTASE A"/>
    <property type="match status" value="1"/>
</dbReference>
<feature type="domain" description="GFO/IDH/MocA-like oxidoreductase" evidence="2">
    <location>
        <begin position="136"/>
        <end position="273"/>
    </location>
</feature>
<evidence type="ECO:0000259" key="2">
    <source>
        <dbReference type="Pfam" id="PF22725"/>
    </source>
</evidence>
<reference evidence="3 4" key="1">
    <citation type="journal article" date="2016" name="Sci. Rep.">
        <title>Metabolic traits of an uncultured archaeal lineage -MSBL1- from brine pools of the Red Sea.</title>
        <authorList>
            <person name="Mwirichia R."/>
            <person name="Alam I."/>
            <person name="Rashid M."/>
            <person name="Vinu M."/>
            <person name="Ba-Alawi W."/>
            <person name="Anthony Kamau A."/>
            <person name="Kamanda Ngugi D."/>
            <person name="Goker M."/>
            <person name="Klenk H.P."/>
            <person name="Bajic V."/>
            <person name="Stingl U."/>
        </authorList>
    </citation>
    <scope>NUCLEOTIDE SEQUENCE [LARGE SCALE GENOMIC DNA]</scope>
    <source>
        <strain evidence="3">SCGC-AAA259E19</strain>
    </source>
</reference>
<dbReference type="SUPFAM" id="SSF55347">
    <property type="entry name" value="Glyceraldehyde-3-phosphate dehydrogenase-like, C-terminal domain"/>
    <property type="match status" value="1"/>
</dbReference>
<accession>A0A133UNN2</accession>
<dbReference type="EMBL" id="LHXO01000006">
    <property type="protein sequence ID" value="KXA95747.1"/>
    <property type="molecule type" value="Genomic_DNA"/>
</dbReference>
<dbReference type="Proteomes" id="UP000070284">
    <property type="component" value="Unassembled WGS sequence"/>
</dbReference>
<dbReference type="InterPro" id="IPR051450">
    <property type="entry name" value="Gfo/Idh/MocA_Oxidoreductases"/>
</dbReference>
<protein>
    <submittedName>
        <fullName evidence="3">Oxidoreductase</fullName>
    </submittedName>
</protein>
<dbReference type="GO" id="GO:0000166">
    <property type="term" value="F:nucleotide binding"/>
    <property type="evidence" value="ECO:0007669"/>
    <property type="project" value="InterPro"/>
</dbReference>
<dbReference type="Gene3D" id="3.30.360.10">
    <property type="entry name" value="Dihydrodipicolinate Reductase, domain 2"/>
    <property type="match status" value="1"/>
</dbReference>
<dbReference type="SUPFAM" id="SSF51735">
    <property type="entry name" value="NAD(P)-binding Rossmann-fold domains"/>
    <property type="match status" value="1"/>
</dbReference>
<evidence type="ECO:0000313" key="3">
    <source>
        <dbReference type="EMBL" id="KXA95747.1"/>
    </source>
</evidence>
<organism evidence="3 4">
    <name type="scientific">candidate division MSBL1 archaeon SCGC-AAA259E19</name>
    <dbReference type="NCBI Taxonomy" id="1698264"/>
    <lineage>
        <taxon>Archaea</taxon>
        <taxon>Methanobacteriati</taxon>
        <taxon>Methanobacteriota</taxon>
        <taxon>candidate division MSBL1</taxon>
    </lineage>
</organism>
<proteinExistence type="predicted"/>
<dbReference type="Gene3D" id="3.40.50.720">
    <property type="entry name" value="NAD(P)-binding Rossmann-like Domain"/>
    <property type="match status" value="1"/>
</dbReference>
<gene>
    <name evidence="3" type="ORF">AKJ65_00785</name>
</gene>
<dbReference type="InterPro" id="IPR055170">
    <property type="entry name" value="GFO_IDH_MocA-like_dom"/>
</dbReference>
<dbReference type="PANTHER" id="PTHR43377:SF1">
    <property type="entry name" value="BILIVERDIN REDUCTASE A"/>
    <property type="match status" value="1"/>
</dbReference>
<evidence type="ECO:0000259" key="1">
    <source>
        <dbReference type="Pfam" id="PF01408"/>
    </source>
</evidence>
<dbReference type="Pfam" id="PF22725">
    <property type="entry name" value="GFO_IDH_MocA_C3"/>
    <property type="match status" value="1"/>
</dbReference>
<dbReference type="InterPro" id="IPR000683">
    <property type="entry name" value="Gfo/Idh/MocA-like_OxRdtase_N"/>
</dbReference>
<evidence type="ECO:0000313" key="4">
    <source>
        <dbReference type="Proteomes" id="UP000070284"/>
    </source>
</evidence>
<feature type="domain" description="Gfo/Idh/MocA-like oxidoreductase N-terminal" evidence="1">
    <location>
        <begin position="6"/>
        <end position="122"/>
    </location>
</feature>
<sequence length="352" mass="39455">MSQEVKVCVVGVGWVGIRQGRAIANNPRAGITALCDVSEKRMKRFEEELGKDVKLYTDYKEMVQDPDIDAVFVGTPNDTHSSIGIKAIQEGKHVLMTKPLADSEEAAKKLVKEAEGKDVVNMMSLNIRFNDSCIYLKNLVNDGYFGDIYYARAWYIRRNGIPTGYSKDQDASSGQKMIQKGGGALRDIGVHVLDAAWALLGTPDPEFILGISGAEFGPRGEKYWGEPRPSDFETHDYGSGFIKFTNGKGIQLDSFWSSHHPEEKQIEIFGTKAGGKINPLTIFKGEHEADQNIDVKIREERNPFERIADHFIECILDEKECKAPFRHGYVVQRMLEAILESSEKGEPIYLDE</sequence>